<dbReference type="EMBL" id="KE343961">
    <property type="protein sequence ID" value="EXB49819.1"/>
    <property type="molecule type" value="Genomic_DNA"/>
</dbReference>
<keyword evidence="2" id="KW-0723">Serine/threonine-protein kinase</keyword>
<dbReference type="InterPro" id="IPR024788">
    <property type="entry name" value="Malectin-like_Carb-bd_dom"/>
</dbReference>
<evidence type="ECO:0000256" key="9">
    <source>
        <dbReference type="ARBA" id="ARBA00022840"/>
    </source>
</evidence>
<evidence type="ECO:0000256" key="8">
    <source>
        <dbReference type="ARBA" id="ARBA00022777"/>
    </source>
</evidence>
<organism evidence="16 17">
    <name type="scientific">Morus notabilis</name>
    <dbReference type="NCBI Taxonomy" id="981085"/>
    <lineage>
        <taxon>Eukaryota</taxon>
        <taxon>Viridiplantae</taxon>
        <taxon>Streptophyta</taxon>
        <taxon>Embryophyta</taxon>
        <taxon>Tracheophyta</taxon>
        <taxon>Spermatophyta</taxon>
        <taxon>Magnoliopsida</taxon>
        <taxon>eudicotyledons</taxon>
        <taxon>Gunneridae</taxon>
        <taxon>Pentapetalae</taxon>
        <taxon>rosids</taxon>
        <taxon>fabids</taxon>
        <taxon>Rosales</taxon>
        <taxon>Moraceae</taxon>
        <taxon>Moreae</taxon>
        <taxon>Morus</taxon>
    </lineage>
</organism>
<keyword evidence="10 13" id="KW-1133">Transmembrane helix</keyword>
<dbReference type="GO" id="GO:0004674">
    <property type="term" value="F:protein serine/threonine kinase activity"/>
    <property type="evidence" value="ECO:0007669"/>
    <property type="project" value="UniProtKB-KW"/>
</dbReference>
<dbReference type="AlphaFoldDB" id="W9QPT6"/>
<dbReference type="InterPro" id="IPR008271">
    <property type="entry name" value="Ser/Thr_kinase_AS"/>
</dbReference>
<keyword evidence="12 16" id="KW-0675">Receptor</keyword>
<dbReference type="PROSITE" id="PS50011">
    <property type="entry name" value="PROTEIN_KINASE_DOM"/>
    <property type="match status" value="1"/>
</dbReference>
<dbReference type="Gene3D" id="3.30.200.20">
    <property type="entry name" value="Phosphorylase Kinase, domain 1"/>
    <property type="match status" value="1"/>
</dbReference>
<dbReference type="PANTHER" id="PTHR45631">
    <property type="entry name" value="OS07G0107800 PROTEIN-RELATED"/>
    <property type="match status" value="1"/>
</dbReference>
<evidence type="ECO:0000256" key="13">
    <source>
        <dbReference type="SAM" id="Phobius"/>
    </source>
</evidence>
<dbReference type="eggNOG" id="KOG1187">
    <property type="taxonomic scope" value="Eukaryota"/>
</dbReference>
<dbReference type="InterPro" id="IPR011009">
    <property type="entry name" value="Kinase-like_dom_sf"/>
</dbReference>
<feature type="signal peptide" evidence="14">
    <location>
        <begin position="1"/>
        <end position="28"/>
    </location>
</feature>
<dbReference type="STRING" id="981085.W9QPT6"/>
<dbReference type="SMART" id="SM00220">
    <property type="entry name" value="S_TKc"/>
    <property type="match status" value="1"/>
</dbReference>
<evidence type="ECO:0000256" key="3">
    <source>
        <dbReference type="ARBA" id="ARBA00022553"/>
    </source>
</evidence>
<keyword evidence="8 16" id="KW-0418">Kinase</keyword>
<evidence type="ECO:0000256" key="7">
    <source>
        <dbReference type="ARBA" id="ARBA00022741"/>
    </source>
</evidence>
<dbReference type="FunFam" id="1.10.510.10:FF:000146">
    <property type="entry name" value="LRR receptor-like serine/threonine-protein kinase IOS1"/>
    <property type="match status" value="1"/>
</dbReference>
<evidence type="ECO:0000256" key="4">
    <source>
        <dbReference type="ARBA" id="ARBA00022679"/>
    </source>
</evidence>
<dbReference type="Pfam" id="PF00069">
    <property type="entry name" value="Pkinase"/>
    <property type="match status" value="1"/>
</dbReference>
<sequence>MIISLLPPPVLMHFLFALLAGFTLLGDAQDQAGFISIDCGLQPDVTSYTEKVTRLNFVSDWTFVDTGESKMILEKYKGEYQRQYSSLRSFPEGNRNCYKIKDVSAGTKYLIRAGFLYGDYDRRDMPPSFDLHIGSDLWDTVNISDSKNTVDKEIIHIPPQNHMLVCLANTGHGIPFISTLELRPLDNAAYQTQRAVGGTLVLLVHTGSIFYKYNKDFYDRFWYKWQPQNWKTLSTKLPIIDSEGIDAHYNIPSVVMSTAAAPVANGSLIFRWPPSGISTPVDAIAKVKSTYGLKRNWQGDPCLPKEYSWEGLQCSYDGDDKPPRIISLNLDNNQLNGTLPVELMAKWKKSLLRLSVNGNPNLCASVSCKKKHSVVPVVASVVGTSLLLLAVAALVLWWRHLLRNRSHGLAKAKFTVGQYSLELRNGQFSYNYNDVLRITNKFERVMVKADLEQFIMVSILLRVHHRNLTALVGYFTDENNTGLIYEYMANGDLQSHLSADNSSVNILSWKNRLQIAIDAAQGLEYLHHGCKPPIIHRDVKAANILLDEKFQAKLSDFGISKTFPTDDGLTHVSTVVAGTPGYLDPEYYKSNRLNEKSDVYSFGMVLLEIITGKLVISKTNDNTRLNEWVTLILQKGLINSIIDPRLQGNFHVAGAWKAVEIAINCVSLNSTERPTMTQVVGELKECLNATKVANYAEETKSKDSSDQAIPLNDLLTYGIASQPSAR</sequence>
<keyword evidence="5 13" id="KW-0812">Transmembrane</keyword>
<evidence type="ECO:0000256" key="14">
    <source>
        <dbReference type="SAM" id="SignalP"/>
    </source>
</evidence>
<evidence type="ECO:0000313" key="16">
    <source>
        <dbReference type="EMBL" id="EXB49819.1"/>
    </source>
</evidence>
<feature type="chain" id="PRO_5004927974" evidence="14">
    <location>
        <begin position="29"/>
        <end position="726"/>
    </location>
</feature>
<protein>
    <submittedName>
        <fullName evidence="16">Putative LRR receptor-like serine/threonine-protein kinase</fullName>
    </submittedName>
</protein>
<dbReference type="GO" id="GO:0016020">
    <property type="term" value="C:membrane"/>
    <property type="evidence" value="ECO:0007669"/>
    <property type="project" value="UniProtKB-SubCell"/>
</dbReference>
<accession>W9QPT6</accession>
<dbReference type="InterPro" id="IPR000719">
    <property type="entry name" value="Prot_kinase_dom"/>
</dbReference>
<comment type="subcellular location">
    <subcellularLocation>
        <location evidence="1">Membrane</location>
        <topology evidence="1">Single-pass membrane protein</topology>
    </subcellularLocation>
</comment>
<evidence type="ECO:0000256" key="5">
    <source>
        <dbReference type="ARBA" id="ARBA00022692"/>
    </source>
</evidence>
<evidence type="ECO:0000256" key="2">
    <source>
        <dbReference type="ARBA" id="ARBA00022527"/>
    </source>
</evidence>
<keyword evidence="17" id="KW-1185">Reference proteome</keyword>
<dbReference type="Gene3D" id="1.10.510.10">
    <property type="entry name" value="Transferase(Phosphotransferase) domain 1"/>
    <property type="match status" value="1"/>
</dbReference>
<keyword evidence="3" id="KW-0597">Phosphoprotein</keyword>
<dbReference type="Proteomes" id="UP000030645">
    <property type="component" value="Unassembled WGS sequence"/>
</dbReference>
<evidence type="ECO:0000256" key="6">
    <source>
        <dbReference type="ARBA" id="ARBA00022729"/>
    </source>
</evidence>
<dbReference type="Gene3D" id="3.80.10.10">
    <property type="entry name" value="Ribonuclease Inhibitor"/>
    <property type="match status" value="1"/>
</dbReference>
<keyword evidence="7" id="KW-0547">Nucleotide-binding</keyword>
<evidence type="ECO:0000256" key="1">
    <source>
        <dbReference type="ARBA" id="ARBA00004167"/>
    </source>
</evidence>
<gene>
    <name evidence="16" type="ORF">L484_006357</name>
</gene>
<dbReference type="InterPro" id="IPR032675">
    <property type="entry name" value="LRR_dom_sf"/>
</dbReference>
<proteinExistence type="predicted"/>
<dbReference type="PROSITE" id="PS00108">
    <property type="entry name" value="PROTEIN_KINASE_ST"/>
    <property type="match status" value="1"/>
</dbReference>
<keyword evidence="4" id="KW-0808">Transferase</keyword>
<keyword evidence="11 13" id="KW-0472">Membrane</keyword>
<dbReference type="PANTHER" id="PTHR45631:SF202">
    <property type="entry name" value="SENESCENCE-INDUCED RECEPTOR-LIKE SERINE_THREONINE-PROTEIN KINASE"/>
    <property type="match status" value="1"/>
</dbReference>
<evidence type="ECO:0000256" key="12">
    <source>
        <dbReference type="ARBA" id="ARBA00023170"/>
    </source>
</evidence>
<evidence type="ECO:0000256" key="10">
    <source>
        <dbReference type="ARBA" id="ARBA00022989"/>
    </source>
</evidence>
<dbReference type="SUPFAM" id="SSF56112">
    <property type="entry name" value="Protein kinase-like (PK-like)"/>
    <property type="match status" value="1"/>
</dbReference>
<keyword evidence="9" id="KW-0067">ATP-binding</keyword>
<evidence type="ECO:0000256" key="11">
    <source>
        <dbReference type="ARBA" id="ARBA00023136"/>
    </source>
</evidence>
<dbReference type="Pfam" id="PF12819">
    <property type="entry name" value="Malectin_like"/>
    <property type="match status" value="1"/>
</dbReference>
<feature type="transmembrane region" description="Helical" evidence="13">
    <location>
        <begin position="374"/>
        <end position="398"/>
    </location>
</feature>
<evidence type="ECO:0000259" key="15">
    <source>
        <dbReference type="PROSITE" id="PS50011"/>
    </source>
</evidence>
<name>W9QPT6_9ROSA</name>
<keyword evidence="6 14" id="KW-0732">Signal</keyword>
<reference evidence="17" key="1">
    <citation type="submission" date="2013-01" db="EMBL/GenBank/DDBJ databases">
        <title>Draft Genome Sequence of a Mulberry Tree, Morus notabilis C.K. Schneid.</title>
        <authorList>
            <person name="He N."/>
            <person name="Zhao S."/>
        </authorList>
    </citation>
    <scope>NUCLEOTIDE SEQUENCE</scope>
</reference>
<evidence type="ECO:0000313" key="17">
    <source>
        <dbReference type="Proteomes" id="UP000030645"/>
    </source>
</evidence>
<dbReference type="GO" id="GO:0005524">
    <property type="term" value="F:ATP binding"/>
    <property type="evidence" value="ECO:0007669"/>
    <property type="project" value="UniProtKB-KW"/>
</dbReference>
<feature type="domain" description="Protein kinase" evidence="15">
    <location>
        <begin position="399"/>
        <end position="687"/>
    </location>
</feature>